<keyword evidence="10 14" id="KW-0472">Membrane</keyword>
<comment type="similarity">
    <text evidence="4">Belongs to the DRAM/TMEM150 family.</text>
</comment>
<evidence type="ECO:0000256" key="5">
    <source>
        <dbReference type="ARBA" id="ARBA00022475"/>
    </source>
</evidence>
<evidence type="ECO:0000259" key="15">
    <source>
        <dbReference type="Pfam" id="PF10277"/>
    </source>
</evidence>
<feature type="transmembrane region" description="Helical" evidence="14">
    <location>
        <begin position="152"/>
        <end position="172"/>
    </location>
</feature>
<evidence type="ECO:0000256" key="13">
    <source>
        <dbReference type="ARBA" id="ARBA00045144"/>
    </source>
</evidence>
<dbReference type="AlphaFoldDB" id="A0A553QJ67"/>
<name>A0A553QJ67_9TELE</name>
<evidence type="ECO:0000256" key="11">
    <source>
        <dbReference type="ARBA" id="ARBA00023180"/>
    </source>
</evidence>
<keyword evidence="9" id="KW-0072">Autophagy</keyword>
<comment type="subcellular location">
    <subcellularLocation>
        <location evidence="3">Cell membrane</location>
        <topology evidence="3">Multi-pass membrane protein</topology>
    </subcellularLocation>
    <subcellularLocation>
        <location evidence="2">Cytoplasmic vesicle</location>
        <location evidence="2">Autophagosome membrane</location>
        <topology evidence="2">Multi-pass membrane protein</topology>
    </subcellularLocation>
    <subcellularLocation>
        <location evidence="1">Endosome membrane</location>
        <topology evidence="1">Multi-pass membrane protein</topology>
    </subcellularLocation>
</comment>
<organism evidence="16 17">
    <name type="scientific">Danionella cerebrum</name>
    <dbReference type="NCBI Taxonomy" id="2873325"/>
    <lineage>
        <taxon>Eukaryota</taxon>
        <taxon>Metazoa</taxon>
        <taxon>Chordata</taxon>
        <taxon>Craniata</taxon>
        <taxon>Vertebrata</taxon>
        <taxon>Euteleostomi</taxon>
        <taxon>Actinopterygii</taxon>
        <taxon>Neopterygii</taxon>
        <taxon>Teleostei</taxon>
        <taxon>Ostariophysi</taxon>
        <taxon>Cypriniformes</taxon>
        <taxon>Danionidae</taxon>
        <taxon>Danioninae</taxon>
        <taxon>Danionella</taxon>
    </lineage>
</organism>
<dbReference type="GO" id="GO:0006914">
    <property type="term" value="P:autophagy"/>
    <property type="evidence" value="ECO:0007669"/>
    <property type="project" value="UniProtKB-KW"/>
</dbReference>
<gene>
    <name evidence="16" type="ORF">DNTS_001695</name>
</gene>
<keyword evidence="7" id="KW-0967">Endosome</keyword>
<evidence type="ECO:0000256" key="7">
    <source>
        <dbReference type="ARBA" id="ARBA00022753"/>
    </source>
</evidence>
<evidence type="ECO:0000256" key="14">
    <source>
        <dbReference type="SAM" id="Phobius"/>
    </source>
</evidence>
<feature type="transmembrane region" description="Helical" evidence="14">
    <location>
        <begin position="110"/>
        <end position="132"/>
    </location>
</feature>
<evidence type="ECO:0000256" key="6">
    <source>
        <dbReference type="ARBA" id="ARBA00022692"/>
    </source>
</evidence>
<dbReference type="InterPro" id="IPR050911">
    <property type="entry name" value="DRAM/TMEM150_Autophagy_Mod"/>
</dbReference>
<feature type="transmembrane region" description="Helical" evidence="14">
    <location>
        <begin position="83"/>
        <end position="104"/>
    </location>
</feature>
<reference evidence="16" key="2">
    <citation type="submission" date="2019-04" db="EMBL/GenBank/DDBJ databases">
        <authorList>
            <person name="Kadobianskyi M."/>
            <person name="Schulze L."/>
            <person name="Schuelke M."/>
            <person name="Judkewitz B."/>
        </authorList>
    </citation>
    <scope>NUCLEOTIDE SEQUENCE</scope>
    <source>
        <strain evidence="16">Bolton</strain>
        <tissue evidence="16">Whole-body</tissue>
    </source>
</reference>
<feature type="transmembrane region" description="Helical" evidence="14">
    <location>
        <begin position="48"/>
        <end position="71"/>
    </location>
</feature>
<comment type="caution">
    <text evidence="16">The sequence shown here is derived from an EMBL/GenBank/DDBJ whole genome shotgun (WGS) entry which is preliminary data.</text>
</comment>
<dbReference type="InterPro" id="IPR019402">
    <property type="entry name" value="CWH43_N"/>
</dbReference>
<dbReference type="GO" id="GO:0010008">
    <property type="term" value="C:endosome membrane"/>
    <property type="evidence" value="ECO:0007669"/>
    <property type="project" value="UniProtKB-SubCell"/>
</dbReference>
<feature type="transmembrane region" description="Helical" evidence="14">
    <location>
        <begin position="184"/>
        <end position="201"/>
    </location>
</feature>
<dbReference type="OrthoDB" id="191706at2759"/>
<evidence type="ECO:0000313" key="16">
    <source>
        <dbReference type="EMBL" id="TRY89974.1"/>
    </source>
</evidence>
<dbReference type="PANTHER" id="PTHR21324:SF3">
    <property type="entry name" value="MODULATOR OF MACROAUTOPHAGY TMEM150B"/>
    <property type="match status" value="1"/>
</dbReference>
<evidence type="ECO:0000256" key="3">
    <source>
        <dbReference type="ARBA" id="ARBA00004651"/>
    </source>
</evidence>
<evidence type="ECO:0000256" key="12">
    <source>
        <dbReference type="ARBA" id="ARBA00023329"/>
    </source>
</evidence>
<evidence type="ECO:0000256" key="10">
    <source>
        <dbReference type="ARBA" id="ARBA00023136"/>
    </source>
</evidence>
<accession>A0A553QJ67</accession>
<feature type="domain" description="CWH43-like N-terminal" evidence="15">
    <location>
        <begin position="4"/>
        <end position="204"/>
    </location>
</feature>
<evidence type="ECO:0000256" key="4">
    <source>
        <dbReference type="ARBA" id="ARBA00006565"/>
    </source>
</evidence>
<dbReference type="GO" id="GO:0000421">
    <property type="term" value="C:autophagosome membrane"/>
    <property type="evidence" value="ECO:0007669"/>
    <property type="project" value="UniProtKB-SubCell"/>
</dbReference>
<dbReference type="Pfam" id="PF10277">
    <property type="entry name" value="Frag1"/>
    <property type="match status" value="1"/>
</dbReference>
<keyword evidence="8 14" id="KW-1133">Transmembrane helix</keyword>
<dbReference type="EMBL" id="SRMA01025887">
    <property type="protein sequence ID" value="TRY89973.1"/>
    <property type="molecule type" value="Genomic_DNA"/>
</dbReference>
<sequence>MWAWALLPVSLAVFGTVGLWAVYAIAVSNNSVNITAEFPYISTCGAFTPQSCLFSQICNICCVLSLWIVVIRFQQVRDLGHSSLLNTAGLVLGIISSIGISVLGNFQQTVISAVHLLGALLAFFLGLVYFWVQACITYFSPSSRERRWLVPVRVVLCSSCTCLVICMFVLHSVGFRSEAAMCEWALVMCFFALFGVFAAEFRHIHFHKLTVQREGLKVSNHTSSIWTIQDIQENL</sequence>
<dbReference type="GO" id="GO:0005886">
    <property type="term" value="C:plasma membrane"/>
    <property type="evidence" value="ECO:0007669"/>
    <property type="project" value="UniProtKB-SubCell"/>
</dbReference>
<evidence type="ECO:0000256" key="2">
    <source>
        <dbReference type="ARBA" id="ARBA00004542"/>
    </source>
</evidence>
<dbReference type="Proteomes" id="UP000316079">
    <property type="component" value="Unassembled WGS sequence"/>
</dbReference>
<protein>
    <recommendedName>
        <fullName evidence="15">CWH43-like N-terminal domain-containing protein</fullName>
    </recommendedName>
</protein>
<keyword evidence="11" id="KW-0325">Glycoprotein</keyword>
<evidence type="ECO:0000313" key="17">
    <source>
        <dbReference type="Proteomes" id="UP000316079"/>
    </source>
</evidence>
<evidence type="ECO:0000256" key="8">
    <source>
        <dbReference type="ARBA" id="ARBA00022989"/>
    </source>
</evidence>
<keyword evidence="12" id="KW-0968">Cytoplasmic vesicle</keyword>
<keyword evidence="17" id="KW-1185">Reference proteome</keyword>
<evidence type="ECO:0000256" key="9">
    <source>
        <dbReference type="ARBA" id="ARBA00023006"/>
    </source>
</evidence>
<keyword evidence="6 14" id="KW-0812">Transmembrane</keyword>
<keyword evidence="5" id="KW-1003">Cell membrane</keyword>
<comment type="function">
    <text evidence="13">Modulator of macroautophagy that causes accumulation of autophagosomes under basal conditions and enhances autophagic flux. Represses cell death and promotes long-term clonogenic survival of cells grown in the absence of glucose in a macroautophagy-independent manner. May have some role in extracellular matrix engulfment or growth factor receptor recycling, both of which can modulate cell survival.</text>
</comment>
<reference evidence="16 17" key="1">
    <citation type="journal article" date="2019" name="Sci. Data">
        <title>Hybrid genome assembly and annotation of Danionella translucida.</title>
        <authorList>
            <person name="Kadobianskyi M."/>
            <person name="Schulze L."/>
            <person name="Schuelke M."/>
            <person name="Judkewitz B."/>
        </authorList>
    </citation>
    <scope>NUCLEOTIDE SEQUENCE [LARGE SCALE GENOMIC DNA]</scope>
    <source>
        <strain evidence="16 17">Bolton</strain>
    </source>
</reference>
<proteinExistence type="inferred from homology"/>
<evidence type="ECO:0000256" key="1">
    <source>
        <dbReference type="ARBA" id="ARBA00004337"/>
    </source>
</evidence>
<dbReference type="EMBL" id="SRMA01025887">
    <property type="protein sequence ID" value="TRY89974.1"/>
    <property type="molecule type" value="Genomic_DNA"/>
</dbReference>
<dbReference type="PANTHER" id="PTHR21324">
    <property type="entry name" value="FASTING-INDUCIBLE INTEGRAL MEMBRANE PROTEIN TM6P1-RELATED"/>
    <property type="match status" value="1"/>
</dbReference>